<dbReference type="AlphaFoldDB" id="A0A0C3F034"/>
<evidence type="ECO:0000313" key="6">
    <source>
        <dbReference type="EMBL" id="KIM73524.1"/>
    </source>
</evidence>
<comment type="similarity">
    <text evidence="5">Belongs to the class VI-like SAM-binding methyltransferase superfamily. Isoprenylcysteine carboxyl methyltransferase family.</text>
</comment>
<dbReference type="GO" id="GO:0004671">
    <property type="term" value="F:protein C-terminal S-isoprenylcysteine carboxyl O-methyltransferase activity"/>
    <property type="evidence" value="ECO:0007669"/>
    <property type="project" value="UniProtKB-EC"/>
</dbReference>
<name>A0A0C3F034_PILCF</name>
<evidence type="ECO:0000256" key="5">
    <source>
        <dbReference type="RuleBase" id="RU362022"/>
    </source>
</evidence>
<evidence type="ECO:0000256" key="2">
    <source>
        <dbReference type="ARBA" id="ARBA00022692"/>
    </source>
</evidence>
<dbReference type="GO" id="GO:0032259">
    <property type="term" value="P:methylation"/>
    <property type="evidence" value="ECO:0007669"/>
    <property type="project" value="UniProtKB-KW"/>
</dbReference>
<dbReference type="STRING" id="765440.A0A0C3F034"/>
<evidence type="ECO:0000256" key="1">
    <source>
        <dbReference type="ARBA" id="ARBA00004141"/>
    </source>
</evidence>
<comment type="subcellular location">
    <subcellularLocation>
        <location evidence="5">Endoplasmic reticulum membrane</location>
        <topology evidence="5">Multi-pass membrane protein</topology>
    </subcellularLocation>
    <subcellularLocation>
        <location evidence="1">Membrane</location>
        <topology evidence="1">Multi-pass membrane protein</topology>
    </subcellularLocation>
</comment>
<evidence type="ECO:0000313" key="7">
    <source>
        <dbReference type="Proteomes" id="UP000054166"/>
    </source>
</evidence>
<protein>
    <recommendedName>
        <fullName evidence="5">Protein-S-isoprenylcysteine O-methyltransferase</fullName>
        <ecNumber evidence="5">2.1.1.100</ecNumber>
    </recommendedName>
</protein>
<feature type="transmembrane region" description="Helical" evidence="5">
    <location>
        <begin position="92"/>
        <end position="115"/>
    </location>
</feature>
<keyword evidence="5" id="KW-0808">Transferase</keyword>
<dbReference type="PANTHER" id="PTHR12714">
    <property type="entry name" value="PROTEIN-S ISOPRENYLCYSTEINE O-METHYLTRANSFERASE"/>
    <property type="match status" value="1"/>
</dbReference>
<dbReference type="OrthoDB" id="422086at2759"/>
<keyword evidence="5" id="KW-0256">Endoplasmic reticulum</keyword>
<keyword evidence="4 5" id="KW-0472">Membrane</keyword>
<organism evidence="6 7">
    <name type="scientific">Piloderma croceum (strain F 1598)</name>
    <dbReference type="NCBI Taxonomy" id="765440"/>
    <lineage>
        <taxon>Eukaryota</taxon>
        <taxon>Fungi</taxon>
        <taxon>Dikarya</taxon>
        <taxon>Basidiomycota</taxon>
        <taxon>Agaricomycotina</taxon>
        <taxon>Agaricomycetes</taxon>
        <taxon>Agaricomycetidae</taxon>
        <taxon>Atheliales</taxon>
        <taxon>Atheliaceae</taxon>
        <taxon>Piloderma</taxon>
    </lineage>
</organism>
<gene>
    <name evidence="6" type="ORF">PILCRDRAFT_829110</name>
</gene>
<dbReference type="EC" id="2.1.1.100" evidence="5"/>
<dbReference type="PANTHER" id="PTHR12714:SF9">
    <property type="entry name" value="PROTEIN-S-ISOPRENYLCYSTEINE O-METHYLTRANSFERASE"/>
    <property type="match status" value="1"/>
</dbReference>
<dbReference type="Gene3D" id="1.20.120.1630">
    <property type="match status" value="1"/>
</dbReference>
<sequence length="229" mass="25613">MSFVRAAFVAVQAIANHLANTAPNPSPIEGRYHTDELLIFRIAPQVFEVEQPLVWILAILEIATIFSSNGLIPVSPAIQLLVCPAPNIRLTAPFVAGVMLVLLSTATLLHCYRILGRHFTYHLTIRDKHELITSGLYNYVRHPSYSGTLMLIAGIPLSHITSGSWLAECGFVNPSGVFMIVVWSVWWVWGFIACARRAQAEDAQLRKVFGEKWDEYAERVPCWFIPGLL</sequence>
<keyword evidence="3 5" id="KW-1133">Transmembrane helix</keyword>
<dbReference type="GO" id="GO:0005789">
    <property type="term" value="C:endoplasmic reticulum membrane"/>
    <property type="evidence" value="ECO:0007669"/>
    <property type="project" value="UniProtKB-SubCell"/>
</dbReference>
<accession>A0A0C3F034</accession>
<keyword evidence="5" id="KW-0489">Methyltransferase</keyword>
<feature type="transmembrane region" description="Helical" evidence="5">
    <location>
        <begin position="136"/>
        <end position="157"/>
    </location>
</feature>
<dbReference type="Proteomes" id="UP000054166">
    <property type="component" value="Unassembled WGS sequence"/>
</dbReference>
<dbReference type="InParanoid" id="A0A0C3F034"/>
<evidence type="ECO:0000256" key="4">
    <source>
        <dbReference type="ARBA" id="ARBA00023136"/>
    </source>
</evidence>
<evidence type="ECO:0000256" key="3">
    <source>
        <dbReference type="ARBA" id="ARBA00022989"/>
    </source>
</evidence>
<feature type="transmembrane region" description="Helical" evidence="5">
    <location>
        <begin position="53"/>
        <end position="72"/>
    </location>
</feature>
<proteinExistence type="inferred from homology"/>
<comment type="catalytic activity">
    <reaction evidence="5">
        <text>[protein]-C-terminal S-[(2E,6E)-farnesyl]-L-cysteine + S-adenosyl-L-methionine = [protein]-C-terminal S-[(2E,6E)-farnesyl]-L-cysteine methyl ester + S-adenosyl-L-homocysteine</text>
        <dbReference type="Rhea" id="RHEA:21672"/>
        <dbReference type="Rhea" id="RHEA-COMP:12125"/>
        <dbReference type="Rhea" id="RHEA-COMP:12126"/>
        <dbReference type="ChEBI" id="CHEBI:57856"/>
        <dbReference type="ChEBI" id="CHEBI:59789"/>
        <dbReference type="ChEBI" id="CHEBI:90510"/>
        <dbReference type="ChEBI" id="CHEBI:90511"/>
        <dbReference type="EC" id="2.1.1.100"/>
    </reaction>
</comment>
<reference evidence="6 7" key="1">
    <citation type="submission" date="2014-04" db="EMBL/GenBank/DDBJ databases">
        <authorList>
            <consortium name="DOE Joint Genome Institute"/>
            <person name="Kuo A."/>
            <person name="Tarkka M."/>
            <person name="Buscot F."/>
            <person name="Kohler A."/>
            <person name="Nagy L.G."/>
            <person name="Floudas D."/>
            <person name="Copeland A."/>
            <person name="Barry K.W."/>
            <person name="Cichocki N."/>
            <person name="Veneault-Fourrey C."/>
            <person name="LaButti K."/>
            <person name="Lindquist E.A."/>
            <person name="Lipzen A."/>
            <person name="Lundell T."/>
            <person name="Morin E."/>
            <person name="Murat C."/>
            <person name="Sun H."/>
            <person name="Tunlid A."/>
            <person name="Henrissat B."/>
            <person name="Grigoriev I.V."/>
            <person name="Hibbett D.S."/>
            <person name="Martin F."/>
            <person name="Nordberg H.P."/>
            <person name="Cantor M.N."/>
            <person name="Hua S.X."/>
        </authorList>
    </citation>
    <scope>NUCLEOTIDE SEQUENCE [LARGE SCALE GENOMIC DNA]</scope>
    <source>
        <strain evidence="6 7">F 1598</strain>
    </source>
</reference>
<keyword evidence="2 5" id="KW-0812">Transmembrane</keyword>
<dbReference type="Pfam" id="PF04140">
    <property type="entry name" value="ICMT"/>
    <property type="match status" value="1"/>
</dbReference>
<feature type="transmembrane region" description="Helical" evidence="5">
    <location>
        <begin position="177"/>
        <end position="195"/>
    </location>
</feature>
<keyword evidence="7" id="KW-1185">Reference proteome</keyword>
<keyword evidence="5" id="KW-0949">S-adenosyl-L-methionine</keyword>
<reference evidence="7" key="2">
    <citation type="submission" date="2015-01" db="EMBL/GenBank/DDBJ databases">
        <title>Evolutionary Origins and Diversification of the Mycorrhizal Mutualists.</title>
        <authorList>
            <consortium name="DOE Joint Genome Institute"/>
            <consortium name="Mycorrhizal Genomics Consortium"/>
            <person name="Kohler A."/>
            <person name="Kuo A."/>
            <person name="Nagy L.G."/>
            <person name="Floudas D."/>
            <person name="Copeland A."/>
            <person name="Barry K.W."/>
            <person name="Cichocki N."/>
            <person name="Veneault-Fourrey C."/>
            <person name="LaButti K."/>
            <person name="Lindquist E.A."/>
            <person name="Lipzen A."/>
            <person name="Lundell T."/>
            <person name="Morin E."/>
            <person name="Murat C."/>
            <person name="Riley R."/>
            <person name="Ohm R."/>
            <person name="Sun H."/>
            <person name="Tunlid A."/>
            <person name="Henrissat B."/>
            <person name="Grigoriev I.V."/>
            <person name="Hibbett D.S."/>
            <person name="Martin F."/>
        </authorList>
    </citation>
    <scope>NUCLEOTIDE SEQUENCE [LARGE SCALE GENOMIC DNA]</scope>
    <source>
        <strain evidence="7">F 1598</strain>
    </source>
</reference>
<dbReference type="EMBL" id="KN833080">
    <property type="protein sequence ID" value="KIM73524.1"/>
    <property type="molecule type" value="Genomic_DNA"/>
</dbReference>
<dbReference type="InterPro" id="IPR007269">
    <property type="entry name" value="ICMT_MeTrfase"/>
</dbReference>
<dbReference type="HOGENOM" id="CLU_065200_6_0_1"/>